<reference evidence="4 5" key="1">
    <citation type="submission" date="2020-03" db="EMBL/GenBank/DDBJ databases">
        <title>Genomic Encyclopedia of Type Strains, Phase IV (KMG-IV): sequencing the most valuable type-strain genomes for metagenomic binning, comparative biology and taxonomic classification.</title>
        <authorList>
            <person name="Goeker M."/>
        </authorList>
    </citation>
    <scope>NUCLEOTIDE SEQUENCE [LARGE SCALE GENOMIC DNA]</scope>
    <source>
        <strain evidence="4 5">DSM 103870</strain>
    </source>
</reference>
<dbReference type="PROSITE" id="PS01081">
    <property type="entry name" value="HTH_TETR_1"/>
    <property type="match status" value="1"/>
</dbReference>
<dbReference type="Pfam" id="PF00440">
    <property type="entry name" value="TetR_N"/>
    <property type="match status" value="1"/>
</dbReference>
<dbReference type="SUPFAM" id="SSF46689">
    <property type="entry name" value="Homeodomain-like"/>
    <property type="match status" value="1"/>
</dbReference>
<comment type="caution">
    <text evidence="4">The sequence shown here is derived from an EMBL/GenBank/DDBJ whole genome shotgun (WGS) entry which is preliminary data.</text>
</comment>
<keyword evidence="5" id="KW-1185">Reference proteome</keyword>
<accession>A0ABX0V000</accession>
<dbReference type="Proteomes" id="UP001429580">
    <property type="component" value="Unassembled WGS sequence"/>
</dbReference>
<evidence type="ECO:0000259" key="3">
    <source>
        <dbReference type="PROSITE" id="PS50977"/>
    </source>
</evidence>
<protein>
    <submittedName>
        <fullName evidence="4">AcrR family transcriptional regulator</fullName>
    </submittedName>
</protein>
<dbReference type="PROSITE" id="PS50977">
    <property type="entry name" value="HTH_TETR_2"/>
    <property type="match status" value="1"/>
</dbReference>
<dbReference type="InterPro" id="IPR023772">
    <property type="entry name" value="DNA-bd_HTH_TetR-type_CS"/>
</dbReference>
<dbReference type="InterPro" id="IPR009057">
    <property type="entry name" value="Homeodomain-like_sf"/>
</dbReference>
<dbReference type="EMBL" id="JAASQI010000002">
    <property type="protein sequence ID" value="NIJ57465.1"/>
    <property type="molecule type" value="Genomic_DNA"/>
</dbReference>
<gene>
    <name evidence="4" type="ORF">FHS82_001291</name>
</gene>
<evidence type="ECO:0000256" key="2">
    <source>
        <dbReference type="PROSITE-ProRule" id="PRU00335"/>
    </source>
</evidence>
<dbReference type="PRINTS" id="PR00455">
    <property type="entry name" value="HTHTETR"/>
</dbReference>
<dbReference type="Gene3D" id="1.10.357.10">
    <property type="entry name" value="Tetracycline Repressor, domain 2"/>
    <property type="match status" value="1"/>
</dbReference>
<proteinExistence type="predicted"/>
<evidence type="ECO:0000313" key="4">
    <source>
        <dbReference type="EMBL" id="NIJ57465.1"/>
    </source>
</evidence>
<feature type="DNA-binding region" description="H-T-H motif" evidence="2">
    <location>
        <begin position="29"/>
        <end position="48"/>
    </location>
</feature>
<dbReference type="PANTHER" id="PTHR43479">
    <property type="entry name" value="ACREF/ENVCD OPERON REPRESSOR-RELATED"/>
    <property type="match status" value="1"/>
</dbReference>
<dbReference type="InterPro" id="IPR050624">
    <property type="entry name" value="HTH-type_Tx_Regulator"/>
</dbReference>
<feature type="domain" description="HTH tetR-type" evidence="3">
    <location>
        <begin position="6"/>
        <end position="66"/>
    </location>
</feature>
<keyword evidence="1 2" id="KW-0238">DNA-binding</keyword>
<organism evidence="4 5">
    <name type="scientific">Pseudochelatococcus lubricantis</name>
    <dbReference type="NCBI Taxonomy" id="1538102"/>
    <lineage>
        <taxon>Bacteria</taxon>
        <taxon>Pseudomonadati</taxon>
        <taxon>Pseudomonadota</taxon>
        <taxon>Alphaproteobacteria</taxon>
        <taxon>Hyphomicrobiales</taxon>
        <taxon>Chelatococcaceae</taxon>
        <taxon>Pseudochelatococcus</taxon>
    </lineage>
</organism>
<dbReference type="PANTHER" id="PTHR43479:SF11">
    <property type="entry name" value="ACREF_ENVCD OPERON REPRESSOR-RELATED"/>
    <property type="match status" value="1"/>
</dbReference>
<dbReference type="RefSeq" id="WP_166950010.1">
    <property type="nucleotide sequence ID" value="NZ_JAASQI010000002.1"/>
</dbReference>
<evidence type="ECO:0000256" key="1">
    <source>
        <dbReference type="ARBA" id="ARBA00023125"/>
    </source>
</evidence>
<name>A0ABX0V000_9HYPH</name>
<dbReference type="InterPro" id="IPR001647">
    <property type="entry name" value="HTH_TetR"/>
</dbReference>
<evidence type="ECO:0000313" key="5">
    <source>
        <dbReference type="Proteomes" id="UP001429580"/>
    </source>
</evidence>
<sequence>MVQKIENARERFGRAAIEVFRDRGYAETTVADIAAAAGLTERTFFRYFIDKPEVLFWRADELEAEIIGAVREAEDARPLEVVVSALETAGNFFDANRADVIARQAIVAANAEFHERELMKMRSLAAAIATTLEERAIPTHLAVMAAEVGVLIWRIAIDRWCSDGSSADFGTHVRASLKDLVAVAIDQTCDLPSEK</sequence>